<dbReference type="EMBL" id="GL833147">
    <property type="protein sequence ID" value="EGB04806.1"/>
    <property type="molecule type" value="Genomic_DNA"/>
</dbReference>
<organism evidence="3">
    <name type="scientific">Aureococcus anophagefferens</name>
    <name type="common">Harmful bloom alga</name>
    <dbReference type="NCBI Taxonomy" id="44056"/>
    <lineage>
        <taxon>Eukaryota</taxon>
        <taxon>Sar</taxon>
        <taxon>Stramenopiles</taxon>
        <taxon>Ochrophyta</taxon>
        <taxon>Pelagophyceae</taxon>
        <taxon>Pelagomonadales</taxon>
        <taxon>Pelagomonadaceae</taxon>
        <taxon>Aureococcus</taxon>
    </lineage>
</organism>
<dbReference type="RefSeq" id="XP_009040542.1">
    <property type="nucleotide sequence ID" value="XM_009042294.1"/>
</dbReference>
<dbReference type="Gene3D" id="1.25.10.10">
    <property type="entry name" value="Leucine-rich Repeat Variant"/>
    <property type="match status" value="2"/>
</dbReference>
<gene>
    <name evidence="2" type="ORF">AURANDRAFT_66943</name>
</gene>
<dbReference type="GeneID" id="20226010"/>
<evidence type="ECO:0000313" key="3">
    <source>
        <dbReference type="Proteomes" id="UP000002729"/>
    </source>
</evidence>
<dbReference type="OrthoDB" id="10678981at2759"/>
<dbReference type="InParanoid" id="F0YJD2"/>
<keyword evidence="3" id="KW-1185">Reference proteome</keyword>
<dbReference type="InterPro" id="IPR034085">
    <property type="entry name" value="TOG"/>
</dbReference>
<dbReference type="Proteomes" id="UP000002729">
    <property type="component" value="Unassembled WGS sequence"/>
</dbReference>
<name>F0YJD2_AURAN</name>
<dbReference type="Pfam" id="PF12348">
    <property type="entry name" value="CLASP_N"/>
    <property type="match status" value="1"/>
</dbReference>
<dbReference type="GO" id="GO:0000226">
    <property type="term" value="P:microtubule cytoskeleton organization"/>
    <property type="evidence" value="ECO:0007669"/>
    <property type="project" value="TreeGrafter"/>
</dbReference>
<dbReference type="SUPFAM" id="SSF48371">
    <property type="entry name" value="ARM repeat"/>
    <property type="match status" value="1"/>
</dbReference>
<accession>F0YJD2</accession>
<evidence type="ECO:0000313" key="2">
    <source>
        <dbReference type="EMBL" id="EGB04806.1"/>
    </source>
</evidence>
<dbReference type="SMART" id="SM01349">
    <property type="entry name" value="TOG"/>
    <property type="match status" value="1"/>
</dbReference>
<sequence>MPSLGGVVANLKSDEWELRVDGLKQLQALGEGATSAEGRKALAASLKGEGVADLVTKQLRDLRSVVAATACRCAAALAKALGAEGTQPLCDAWTSTLLAVVSSGAPKVVQKVALEASQALVDGAAPRGNASLFHRLCDAAATAKAPPARRAACDLAARALRGWEPEPALGAAGDVVVARARDADGAVRKAARELWLALRHAGFRESADRAAEQLDARDGKVPLELAWAAERVLDAAAARGDAARVLALALPDLADAAPPAGATPRDVARLDLQRSRAPLCRVLAACARRAPAAALRGALPSALPPLSSAAGAPAADVRKAAVDALVELYVALGDALVPKLKLHLRDDQVKLVGMFVHKRAATKAAAAAA</sequence>
<dbReference type="InterPro" id="IPR011989">
    <property type="entry name" value="ARM-like"/>
</dbReference>
<dbReference type="AlphaFoldDB" id="F0YJD2"/>
<proteinExistence type="predicted"/>
<dbReference type="GO" id="GO:0005881">
    <property type="term" value="C:cytoplasmic microtubule"/>
    <property type="evidence" value="ECO:0007669"/>
    <property type="project" value="TreeGrafter"/>
</dbReference>
<dbReference type="PANTHER" id="PTHR21567">
    <property type="entry name" value="CLASP"/>
    <property type="match status" value="1"/>
</dbReference>
<dbReference type="InterPro" id="IPR024395">
    <property type="entry name" value="CLASP_N_dom"/>
</dbReference>
<dbReference type="KEGG" id="aaf:AURANDRAFT_66943"/>
<protein>
    <recommendedName>
        <fullName evidence="1">TOG domain-containing protein</fullName>
    </recommendedName>
</protein>
<feature type="domain" description="TOG" evidence="1">
    <location>
        <begin position="1"/>
        <end position="238"/>
    </location>
</feature>
<reference evidence="2 3" key="1">
    <citation type="journal article" date="2011" name="Proc. Natl. Acad. Sci. U.S.A.">
        <title>Niche of harmful alga Aureococcus anophagefferens revealed through ecogenomics.</title>
        <authorList>
            <person name="Gobler C.J."/>
            <person name="Berry D.L."/>
            <person name="Dyhrman S.T."/>
            <person name="Wilhelm S.W."/>
            <person name="Salamov A."/>
            <person name="Lobanov A.V."/>
            <person name="Zhang Y."/>
            <person name="Collier J.L."/>
            <person name="Wurch L.L."/>
            <person name="Kustka A.B."/>
            <person name="Dill B.D."/>
            <person name="Shah M."/>
            <person name="VerBerkmoes N.C."/>
            <person name="Kuo A."/>
            <person name="Terry A."/>
            <person name="Pangilinan J."/>
            <person name="Lindquist E.A."/>
            <person name="Lucas S."/>
            <person name="Paulsen I.T."/>
            <person name="Hattenrath-Lehmann T.K."/>
            <person name="Talmage S.C."/>
            <person name="Walker E.A."/>
            <person name="Koch F."/>
            <person name="Burson A.M."/>
            <person name="Marcoval M.A."/>
            <person name="Tang Y.Z."/>
            <person name="Lecleir G.R."/>
            <person name="Coyne K.J."/>
            <person name="Berg G.M."/>
            <person name="Bertrand E.M."/>
            <person name="Saito M.A."/>
            <person name="Gladyshev V.N."/>
            <person name="Grigoriev I.V."/>
        </authorList>
    </citation>
    <scope>NUCLEOTIDE SEQUENCE [LARGE SCALE GENOMIC DNA]</scope>
    <source>
        <strain evidence="3">CCMP 1984</strain>
    </source>
</reference>
<dbReference type="GO" id="GO:0008017">
    <property type="term" value="F:microtubule binding"/>
    <property type="evidence" value="ECO:0007669"/>
    <property type="project" value="TreeGrafter"/>
</dbReference>
<evidence type="ECO:0000259" key="1">
    <source>
        <dbReference type="SMART" id="SM01349"/>
    </source>
</evidence>
<dbReference type="InterPro" id="IPR016024">
    <property type="entry name" value="ARM-type_fold"/>
</dbReference>